<dbReference type="Gene3D" id="3.40.50.2000">
    <property type="entry name" value="Glycogen Phosphorylase B"/>
    <property type="match status" value="1"/>
</dbReference>
<sequence length="61" mass="7053">MSRLFFLLYCPHELALGLEMMGQQFLWVVWPDLTDAAHIAFSEGFEERVAEKGRIAGWLPQ</sequence>
<gene>
    <name evidence="2" type="ORF">QJS10_CPA06g02333</name>
</gene>
<evidence type="ECO:0000256" key="1">
    <source>
        <dbReference type="SAM" id="SignalP"/>
    </source>
</evidence>
<keyword evidence="3" id="KW-1185">Reference proteome</keyword>
<dbReference type="EMBL" id="JAUJYO010000006">
    <property type="protein sequence ID" value="KAK1314762.1"/>
    <property type="molecule type" value="Genomic_DNA"/>
</dbReference>
<dbReference type="PANTHER" id="PTHR48045:SF21">
    <property type="entry name" value="UDP-GLYCOSYLTRANSFERASE 83A1"/>
    <property type="match status" value="1"/>
</dbReference>
<dbReference type="SUPFAM" id="SSF53756">
    <property type="entry name" value="UDP-Glycosyltransferase/glycogen phosphorylase"/>
    <property type="match status" value="1"/>
</dbReference>
<dbReference type="Proteomes" id="UP001180020">
    <property type="component" value="Unassembled WGS sequence"/>
</dbReference>
<organism evidence="2 3">
    <name type="scientific">Acorus calamus</name>
    <name type="common">Sweet flag</name>
    <dbReference type="NCBI Taxonomy" id="4465"/>
    <lineage>
        <taxon>Eukaryota</taxon>
        <taxon>Viridiplantae</taxon>
        <taxon>Streptophyta</taxon>
        <taxon>Embryophyta</taxon>
        <taxon>Tracheophyta</taxon>
        <taxon>Spermatophyta</taxon>
        <taxon>Magnoliopsida</taxon>
        <taxon>Liliopsida</taxon>
        <taxon>Acoraceae</taxon>
        <taxon>Acorus</taxon>
    </lineage>
</organism>
<keyword evidence="1" id="KW-0732">Signal</keyword>
<feature type="chain" id="PRO_5044001306" evidence="1">
    <location>
        <begin position="18"/>
        <end position="61"/>
    </location>
</feature>
<proteinExistence type="predicted"/>
<name>A0AAV9EN27_ACOCL</name>
<evidence type="ECO:0000313" key="2">
    <source>
        <dbReference type="EMBL" id="KAK1314762.1"/>
    </source>
</evidence>
<dbReference type="PANTHER" id="PTHR48045">
    <property type="entry name" value="UDP-GLYCOSYLTRANSFERASE 72B1"/>
    <property type="match status" value="1"/>
</dbReference>
<comment type="caution">
    <text evidence="2">The sequence shown here is derived from an EMBL/GenBank/DDBJ whole genome shotgun (WGS) entry which is preliminary data.</text>
</comment>
<protein>
    <submittedName>
        <fullName evidence="2">Uncharacterized protein</fullName>
    </submittedName>
</protein>
<feature type="signal peptide" evidence="1">
    <location>
        <begin position="1"/>
        <end position="17"/>
    </location>
</feature>
<reference evidence="2" key="2">
    <citation type="submission" date="2023-06" db="EMBL/GenBank/DDBJ databases">
        <authorList>
            <person name="Ma L."/>
            <person name="Liu K.-W."/>
            <person name="Li Z."/>
            <person name="Hsiao Y.-Y."/>
            <person name="Qi Y."/>
            <person name="Fu T."/>
            <person name="Tang G."/>
            <person name="Zhang D."/>
            <person name="Sun W.-H."/>
            <person name="Liu D.-K."/>
            <person name="Li Y."/>
            <person name="Chen G.-Z."/>
            <person name="Liu X.-D."/>
            <person name="Liao X.-Y."/>
            <person name="Jiang Y.-T."/>
            <person name="Yu X."/>
            <person name="Hao Y."/>
            <person name="Huang J."/>
            <person name="Zhao X.-W."/>
            <person name="Ke S."/>
            <person name="Chen Y.-Y."/>
            <person name="Wu W.-L."/>
            <person name="Hsu J.-L."/>
            <person name="Lin Y.-F."/>
            <person name="Huang M.-D."/>
            <person name="Li C.-Y."/>
            <person name="Huang L."/>
            <person name="Wang Z.-W."/>
            <person name="Zhao X."/>
            <person name="Zhong W.-Y."/>
            <person name="Peng D.-H."/>
            <person name="Ahmad S."/>
            <person name="Lan S."/>
            <person name="Zhang J.-S."/>
            <person name="Tsai W.-C."/>
            <person name="Van De Peer Y."/>
            <person name="Liu Z.-J."/>
        </authorList>
    </citation>
    <scope>NUCLEOTIDE SEQUENCE</scope>
    <source>
        <strain evidence="2">CP</strain>
        <tissue evidence="2">Leaves</tissue>
    </source>
</reference>
<evidence type="ECO:0000313" key="3">
    <source>
        <dbReference type="Proteomes" id="UP001180020"/>
    </source>
</evidence>
<reference evidence="2" key="1">
    <citation type="journal article" date="2023" name="Nat. Commun.">
        <title>Diploid and tetraploid genomes of Acorus and the evolution of monocots.</title>
        <authorList>
            <person name="Ma L."/>
            <person name="Liu K.W."/>
            <person name="Li Z."/>
            <person name="Hsiao Y.Y."/>
            <person name="Qi Y."/>
            <person name="Fu T."/>
            <person name="Tang G.D."/>
            <person name="Zhang D."/>
            <person name="Sun W.H."/>
            <person name="Liu D.K."/>
            <person name="Li Y."/>
            <person name="Chen G.Z."/>
            <person name="Liu X.D."/>
            <person name="Liao X.Y."/>
            <person name="Jiang Y.T."/>
            <person name="Yu X."/>
            <person name="Hao Y."/>
            <person name="Huang J."/>
            <person name="Zhao X.W."/>
            <person name="Ke S."/>
            <person name="Chen Y.Y."/>
            <person name="Wu W.L."/>
            <person name="Hsu J.L."/>
            <person name="Lin Y.F."/>
            <person name="Huang M.D."/>
            <person name="Li C.Y."/>
            <person name="Huang L."/>
            <person name="Wang Z.W."/>
            <person name="Zhao X."/>
            <person name="Zhong W.Y."/>
            <person name="Peng D.H."/>
            <person name="Ahmad S."/>
            <person name="Lan S."/>
            <person name="Zhang J.S."/>
            <person name="Tsai W.C."/>
            <person name="Van de Peer Y."/>
            <person name="Liu Z.J."/>
        </authorList>
    </citation>
    <scope>NUCLEOTIDE SEQUENCE</scope>
    <source>
        <strain evidence="2">CP</strain>
    </source>
</reference>
<dbReference type="AlphaFoldDB" id="A0AAV9EN27"/>
<accession>A0AAV9EN27</accession>